<accession>F6FTG2</accession>
<evidence type="ECO:0000313" key="4">
    <source>
        <dbReference type="Proteomes" id="UP000009236"/>
    </source>
</evidence>
<dbReference type="Proteomes" id="UP000009236">
    <property type="component" value="Chromosome"/>
</dbReference>
<evidence type="ECO:0000259" key="2">
    <source>
        <dbReference type="Pfam" id="PF03992"/>
    </source>
</evidence>
<dbReference type="InterPro" id="IPR007138">
    <property type="entry name" value="ABM_dom"/>
</dbReference>
<dbReference type="STRING" id="743718.Isova_0356"/>
<dbReference type="Pfam" id="PF03992">
    <property type="entry name" value="ABM"/>
    <property type="match status" value="1"/>
</dbReference>
<feature type="transmembrane region" description="Helical" evidence="1">
    <location>
        <begin position="164"/>
        <end position="186"/>
    </location>
</feature>
<keyword evidence="3" id="KW-0560">Oxidoreductase</keyword>
<dbReference type="InterPro" id="IPR038762">
    <property type="entry name" value="ABM_predict"/>
</dbReference>
<dbReference type="KEGG" id="iva:Isova_0356"/>
<gene>
    <name evidence="3" type="ordered locus">Isova_0356</name>
</gene>
<dbReference type="EMBL" id="CP002810">
    <property type="protein sequence ID" value="AEG43155.1"/>
    <property type="molecule type" value="Genomic_DNA"/>
</dbReference>
<reference evidence="3 4" key="1">
    <citation type="submission" date="2011-05" db="EMBL/GenBank/DDBJ databases">
        <title>Complete sequence of Isoptericola variabilis 225.</title>
        <authorList>
            <consortium name="US DOE Joint Genome Institute"/>
            <person name="Lucas S."/>
            <person name="Han J."/>
            <person name="Lapidus A."/>
            <person name="Cheng J.-F."/>
            <person name="Goodwin L."/>
            <person name="Pitluck S."/>
            <person name="Peters L."/>
            <person name="Mikhailova N."/>
            <person name="Zeytun A."/>
            <person name="Han C."/>
            <person name="Tapia R."/>
            <person name="Land M."/>
            <person name="Hauser L."/>
            <person name="Kyrpides N."/>
            <person name="Ivanova N."/>
            <person name="Pagani I."/>
            <person name="Siebers A."/>
            <person name="Allgaier M."/>
            <person name="Thelen M."/>
            <person name="Hugenholtz P."/>
            <person name="Gladden J."/>
            <person name="Woyke T."/>
        </authorList>
    </citation>
    <scope>NUCLEOTIDE SEQUENCE [LARGE SCALE GENOMIC DNA]</scope>
    <source>
        <strain evidence="4">225</strain>
    </source>
</reference>
<feature type="domain" description="ABM" evidence="2">
    <location>
        <begin position="17"/>
        <end position="90"/>
    </location>
</feature>
<name>F6FTG2_ISOV2</name>
<keyword evidence="1" id="KW-0472">Membrane</keyword>
<organism evidence="4">
    <name type="scientific">Isoptericola variabilis (strain 225)</name>
    <dbReference type="NCBI Taxonomy" id="743718"/>
    <lineage>
        <taxon>Bacteria</taxon>
        <taxon>Bacillati</taxon>
        <taxon>Actinomycetota</taxon>
        <taxon>Actinomycetes</taxon>
        <taxon>Micrococcales</taxon>
        <taxon>Promicromonosporaceae</taxon>
        <taxon>Isoptericola</taxon>
    </lineage>
</organism>
<dbReference type="PANTHER" id="PTHR40057">
    <property type="entry name" value="SLR1162 PROTEIN"/>
    <property type="match status" value="1"/>
</dbReference>
<sequence length="206" mass="23017">MPGVPPSNTARVSNAPVTVSIHRVVSPERVPEVTAWVQAGVQLANRWDGFLGSGWIRVAEGSSDWIMLYRFADAERLEAWESSPERKEWLAEGAGLVEERRVEKRTGIEGWFDAPSRQDEPAGPPLLPAPPRWKQSVAIWLGFFPVNLVFTVLVGWLVPAFAELHVVLRVLVSTAVLTPVMSFWVLPWVTARLSGWLHAPPRARRT</sequence>
<keyword evidence="4" id="KW-1185">Reference proteome</keyword>
<keyword evidence="1" id="KW-0812">Transmembrane</keyword>
<dbReference type="eggNOG" id="COG3224">
    <property type="taxonomic scope" value="Bacteria"/>
</dbReference>
<dbReference type="GO" id="GO:0004497">
    <property type="term" value="F:monooxygenase activity"/>
    <property type="evidence" value="ECO:0007669"/>
    <property type="project" value="UniProtKB-KW"/>
</dbReference>
<dbReference type="AlphaFoldDB" id="F6FTG2"/>
<keyword evidence="1" id="KW-1133">Transmembrane helix</keyword>
<dbReference type="Gene3D" id="3.30.70.100">
    <property type="match status" value="1"/>
</dbReference>
<evidence type="ECO:0000256" key="1">
    <source>
        <dbReference type="SAM" id="Phobius"/>
    </source>
</evidence>
<proteinExistence type="predicted"/>
<dbReference type="InterPro" id="IPR011008">
    <property type="entry name" value="Dimeric_a/b-barrel"/>
</dbReference>
<protein>
    <submittedName>
        <fullName evidence="3">Antibiotic biosynthesis monooxygenase</fullName>
    </submittedName>
</protein>
<keyword evidence="3" id="KW-0503">Monooxygenase</keyword>
<dbReference type="PANTHER" id="PTHR40057:SF1">
    <property type="entry name" value="SLR1162 PROTEIN"/>
    <property type="match status" value="1"/>
</dbReference>
<dbReference type="HOGENOM" id="CLU_075307_2_0_11"/>
<dbReference type="SUPFAM" id="SSF54909">
    <property type="entry name" value="Dimeric alpha+beta barrel"/>
    <property type="match status" value="1"/>
</dbReference>
<evidence type="ECO:0000313" key="3">
    <source>
        <dbReference type="EMBL" id="AEG43155.1"/>
    </source>
</evidence>
<feature type="transmembrane region" description="Helical" evidence="1">
    <location>
        <begin position="137"/>
        <end position="158"/>
    </location>
</feature>